<proteinExistence type="predicted"/>
<dbReference type="AlphaFoldDB" id="A0A7W9TK68"/>
<accession>A0A7W9TK68</accession>
<gene>
    <name evidence="2" type="ORF">HNR57_007098</name>
</gene>
<feature type="compositionally biased region" description="Basic and acidic residues" evidence="1">
    <location>
        <begin position="43"/>
        <end position="72"/>
    </location>
</feature>
<organism evidence="2 3">
    <name type="scientific">Streptomyces paradoxus</name>
    <dbReference type="NCBI Taxonomy" id="66375"/>
    <lineage>
        <taxon>Bacteria</taxon>
        <taxon>Bacillati</taxon>
        <taxon>Actinomycetota</taxon>
        <taxon>Actinomycetes</taxon>
        <taxon>Kitasatosporales</taxon>
        <taxon>Streptomycetaceae</taxon>
        <taxon>Streptomyces</taxon>
    </lineage>
</organism>
<name>A0A7W9TK68_9ACTN</name>
<evidence type="ECO:0000256" key="1">
    <source>
        <dbReference type="SAM" id="MobiDB-lite"/>
    </source>
</evidence>
<dbReference type="EMBL" id="JACHGV010000016">
    <property type="protein sequence ID" value="MBB6081147.1"/>
    <property type="molecule type" value="Genomic_DNA"/>
</dbReference>
<protein>
    <submittedName>
        <fullName evidence="2">Uncharacterized protein</fullName>
    </submittedName>
</protein>
<comment type="caution">
    <text evidence="2">The sequence shown here is derived from an EMBL/GenBank/DDBJ whole genome shotgun (WGS) entry which is preliminary data.</text>
</comment>
<dbReference type="Proteomes" id="UP000591537">
    <property type="component" value="Unassembled WGS sequence"/>
</dbReference>
<reference evidence="2 3" key="1">
    <citation type="submission" date="2020-08" db="EMBL/GenBank/DDBJ databases">
        <title>Genomic Encyclopedia of Type Strains, Phase IV (KMG-IV): sequencing the most valuable type-strain genomes for metagenomic binning, comparative biology and taxonomic classification.</title>
        <authorList>
            <person name="Goeker M."/>
        </authorList>
    </citation>
    <scope>NUCLEOTIDE SEQUENCE [LARGE SCALE GENOMIC DNA]</scope>
    <source>
        <strain evidence="2 3">DSM 43350</strain>
    </source>
</reference>
<evidence type="ECO:0000313" key="3">
    <source>
        <dbReference type="Proteomes" id="UP000591537"/>
    </source>
</evidence>
<evidence type="ECO:0000313" key="2">
    <source>
        <dbReference type="EMBL" id="MBB6081147.1"/>
    </source>
</evidence>
<keyword evidence="3" id="KW-1185">Reference proteome</keyword>
<feature type="region of interest" description="Disordered" evidence="1">
    <location>
        <begin position="42"/>
        <end position="72"/>
    </location>
</feature>
<sequence>MTQSTARKRPTRTAWTDEQQTSWATAWRAWRGLANDVQAAVTEHAKEQGTPRHQVEADVKKARRHPEFVADG</sequence>
<dbReference type="RefSeq" id="WP_184566667.1">
    <property type="nucleotide sequence ID" value="NZ_BAAARS010000020.1"/>
</dbReference>